<dbReference type="GO" id="GO:0016787">
    <property type="term" value="F:hydrolase activity"/>
    <property type="evidence" value="ECO:0007669"/>
    <property type="project" value="UniProtKB-KW"/>
</dbReference>
<dbReference type="Gene3D" id="3.40.50.1820">
    <property type="entry name" value="alpha/beta hydrolase"/>
    <property type="match status" value="1"/>
</dbReference>
<comment type="caution">
    <text evidence="3">The sequence shown here is derived from an EMBL/GenBank/DDBJ whole genome shotgun (WGS) entry which is preliminary data.</text>
</comment>
<dbReference type="RefSeq" id="WP_190133896.1">
    <property type="nucleotide sequence ID" value="NZ_BNBT01000002.1"/>
</dbReference>
<dbReference type="Pfam" id="PF12697">
    <property type="entry name" value="Abhydrolase_6"/>
    <property type="match status" value="1"/>
</dbReference>
<dbReference type="PANTHER" id="PTHR43798:SF31">
    <property type="entry name" value="AB HYDROLASE SUPERFAMILY PROTEIN YCLE"/>
    <property type="match status" value="1"/>
</dbReference>
<feature type="domain" description="AB hydrolase-1" evidence="2">
    <location>
        <begin position="24"/>
        <end position="245"/>
    </location>
</feature>
<gene>
    <name evidence="3" type="ORF">GCM10018785_02620</name>
</gene>
<dbReference type="InterPro" id="IPR029058">
    <property type="entry name" value="AB_hydrolase_fold"/>
</dbReference>
<sequence>MDTMVRVDGGEVWADDTGGEGPPVVLLHPGVGDSRVWDGVLPFLTGRHRVLRYDARGFGRSPTPDTRYSQLRDLTTVLDHFGVGRAVLAGSSMGGATALSLALAEPDRVGGLALFVPGATGVRGLESPEVNAEIVRLAEARDMDGLVALSLRVWAAADPSPDGVAAAALRSAIPGWFTTYPYDVKDAPVYDRLHEVAVPCVLALGERDQREVIAVSEEMAARIPGCRLVRLAASDHFPTLREPRTAAELILEVCGRAG</sequence>
<dbReference type="InterPro" id="IPR000073">
    <property type="entry name" value="AB_hydrolase_1"/>
</dbReference>
<evidence type="ECO:0000313" key="3">
    <source>
        <dbReference type="EMBL" id="GHE36370.1"/>
    </source>
</evidence>
<dbReference type="EMBL" id="BNBT01000002">
    <property type="protein sequence ID" value="GHE36370.1"/>
    <property type="molecule type" value="Genomic_DNA"/>
</dbReference>
<reference evidence="3" key="1">
    <citation type="journal article" date="2014" name="Int. J. Syst. Evol. Microbiol.">
        <title>Complete genome sequence of Corynebacterium casei LMG S-19264T (=DSM 44701T), isolated from a smear-ripened cheese.</title>
        <authorList>
            <consortium name="US DOE Joint Genome Institute (JGI-PGF)"/>
            <person name="Walter F."/>
            <person name="Albersmeier A."/>
            <person name="Kalinowski J."/>
            <person name="Ruckert C."/>
        </authorList>
    </citation>
    <scope>NUCLEOTIDE SEQUENCE</scope>
    <source>
        <strain evidence="3">JCM 4784</strain>
    </source>
</reference>
<name>A0A919DDQ6_9ACTN</name>
<evidence type="ECO:0000313" key="4">
    <source>
        <dbReference type="Proteomes" id="UP000608024"/>
    </source>
</evidence>
<keyword evidence="4" id="KW-1185">Reference proteome</keyword>
<evidence type="ECO:0000259" key="2">
    <source>
        <dbReference type="Pfam" id="PF12697"/>
    </source>
</evidence>
<protein>
    <submittedName>
        <fullName evidence="3">Alpha/beta hydrolase</fullName>
    </submittedName>
</protein>
<organism evidence="3 4">
    <name type="scientific">Streptomyces longispororuber</name>
    <dbReference type="NCBI Taxonomy" id="68230"/>
    <lineage>
        <taxon>Bacteria</taxon>
        <taxon>Bacillati</taxon>
        <taxon>Actinomycetota</taxon>
        <taxon>Actinomycetes</taxon>
        <taxon>Kitasatosporales</taxon>
        <taxon>Streptomycetaceae</taxon>
        <taxon>Streptomyces</taxon>
    </lineage>
</organism>
<evidence type="ECO:0000256" key="1">
    <source>
        <dbReference type="ARBA" id="ARBA00022801"/>
    </source>
</evidence>
<dbReference type="AlphaFoldDB" id="A0A919DDQ6"/>
<proteinExistence type="predicted"/>
<dbReference type="Proteomes" id="UP000608024">
    <property type="component" value="Unassembled WGS sequence"/>
</dbReference>
<keyword evidence="1 3" id="KW-0378">Hydrolase</keyword>
<dbReference type="PANTHER" id="PTHR43798">
    <property type="entry name" value="MONOACYLGLYCEROL LIPASE"/>
    <property type="match status" value="1"/>
</dbReference>
<dbReference type="PRINTS" id="PR00111">
    <property type="entry name" value="ABHYDROLASE"/>
</dbReference>
<dbReference type="GO" id="GO:0016020">
    <property type="term" value="C:membrane"/>
    <property type="evidence" value="ECO:0007669"/>
    <property type="project" value="TreeGrafter"/>
</dbReference>
<accession>A0A919DDQ6</accession>
<dbReference type="SUPFAM" id="SSF53474">
    <property type="entry name" value="alpha/beta-Hydrolases"/>
    <property type="match status" value="1"/>
</dbReference>
<reference evidence="3" key="2">
    <citation type="submission" date="2020-09" db="EMBL/GenBank/DDBJ databases">
        <authorList>
            <person name="Sun Q."/>
            <person name="Ohkuma M."/>
        </authorList>
    </citation>
    <scope>NUCLEOTIDE SEQUENCE</scope>
    <source>
        <strain evidence="3">JCM 4784</strain>
    </source>
</reference>
<dbReference type="InterPro" id="IPR050266">
    <property type="entry name" value="AB_hydrolase_sf"/>
</dbReference>